<name>A0A2K0U2D2_TRIHA</name>
<feature type="compositionally biased region" description="Low complexity" evidence="1">
    <location>
        <begin position="71"/>
        <end position="81"/>
    </location>
</feature>
<gene>
    <name evidence="2" type="ORF">THARTR1_07152</name>
</gene>
<sequence length="160" mass="17707">MASPPPQPPPGAMPMGMPMPGPGFMGQQPTPEQIQQIQRKIAEDAQKAGMSVPEFIEHIKQQQFARMRAMQMQQAAAQQQQQGGGHEGHNHPHPHPHPHPHQQQGQPQPITPGPPNPKGLAVAKFLRSQDLKPRTSILNGERKDMFKGERRIGLLQISIH</sequence>
<feature type="region of interest" description="Disordered" evidence="1">
    <location>
        <begin position="1"/>
        <end position="36"/>
    </location>
</feature>
<feature type="region of interest" description="Disordered" evidence="1">
    <location>
        <begin position="64"/>
        <end position="121"/>
    </location>
</feature>
<feature type="compositionally biased region" description="Pro residues" evidence="1">
    <location>
        <begin position="1"/>
        <end position="21"/>
    </location>
</feature>
<comment type="caution">
    <text evidence="2">The sequence shown here is derived from an EMBL/GenBank/DDBJ whole genome shotgun (WGS) entry which is preliminary data.</text>
</comment>
<feature type="compositionally biased region" description="Low complexity" evidence="1">
    <location>
        <begin position="25"/>
        <end position="36"/>
    </location>
</feature>
<proteinExistence type="predicted"/>
<dbReference type="OrthoDB" id="200187at2759"/>
<dbReference type="EMBL" id="MTYI01000111">
    <property type="protein sequence ID" value="PNP51943.1"/>
    <property type="molecule type" value="Genomic_DNA"/>
</dbReference>
<accession>A0A2K0U2D2</accession>
<dbReference type="Proteomes" id="UP000236290">
    <property type="component" value="Unassembled WGS sequence"/>
</dbReference>
<evidence type="ECO:0000313" key="2">
    <source>
        <dbReference type="EMBL" id="PNP51943.1"/>
    </source>
</evidence>
<organism evidence="2 3">
    <name type="scientific">Trichoderma harzianum</name>
    <name type="common">Hypocrea lixii</name>
    <dbReference type="NCBI Taxonomy" id="5544"/>
    <lineage>
        <taxon>Eukaryota</taxon>
        <taxon>Fungi</taxon>
        <taxon>Dikarya</taxon>
        <taxon>Ascomycota</taxon>
        <taxon>Pezizomycotina</taxon>
        <taxon>Sordariomycetes</taxon>
        <taxon>Hypocreomycetidae</taxon>
        <taxon>Hypocreales</taxon>
        <taxon>Hypocreaceae</taxon>
        <taxon>Trichoderma</taxon>
    </lineage>
</organism>
<evidence type="ECO:0000256" key="1">
    <source>
        <dbReference type="SAM" id="MobiDB-lite"/>
    </source>
</evidence>
<dbReference type="AlphaFoldDB" id="A0A2K0U2D2"/>
<evidence type="ECO:0000313" key="3">
    <source>
        <dbReference type="Proteomes" id="UP000236290"/>
    </source>
</evidence>
<protein>
    <submittedName>
        <fullName evidence="2">Uncharacterized protein</fullName>
    </submittedName>
</protein>
<feature type="compositionally biased region" description="Basic residues" evidence="1">
    <location>
        <begin position="91"/>
        <end position="100"/>
    </location>
</feature>
<reference evidence="2 3" key="1">
    <citation type="submission" date="2017-02" db="EMBL/GenBank/DDBJ databases">
        <title>Genomes of Trichoderma spp. with biocontrol activity.</title>
        <authorList>
            <person name="Gardiner D."/>
            <person name="Kazan K."/>
            <person name="Vos C."/>
            <person name="Harvey P."/>
        </authorList>
    </citation>
    <scope>NUCLEOTIDE SEQUENCE [LARGE SCALE GENOMIC DNA]</scope>
    <source>
        <strain evidence="2 3">Tr1</strain>
    </source>
</reference>